<organism evidence="2 3">
    <name type="scientific">Candidatus Daviesbacteria bacterium RIFCSPHIGHO2_12_FULL_37_11</name>
    <dbReference type="NCBI Taxonomy" id="1797777"/>
    <lineage>
        <taxon>Bacteria</taxon>
        <taxon>Candidatus Daviesiibacteriota</taxon>
    </lineage>
</organism>
<proteinExistence type="predicted"/>
<evidence type="ECO:0000313" key="3">
    <source>
        <dbReference type="Proteomes" id="UP000176527"/>
    </source>
</evidence>
<evidence type="ECO:0000259" key="1">
    <source>
        <dbReference type="Pfam" id="PF20803"/>
    </source>
</evidence>
<dbReference type="InterPro" id="IPR036388">
    <property type="entry name" value="WH-like_DNA-bd_sf"/>
</dbReference>
<dbReference type="PANTHER" id="PTHR30319">
    <property type="entry name" value="PHENYLACETIC ACID REGULATOR-RELATED TRANSCRIPTIONAL REPRESSOR"/>
    <property type="match status" value="1"/>
</dbReference>
<dbReference type="Gene3D" id="3.30.70.2650">
    <property type="match status" value="1"/>
</dbReference>
<dbReference type="Pfam" id="PF20803">
    <property type="entry name" value="PaaX_M"/>
    <property type="match status" value="1"/>
</dbReference>
<protein>
    <recommendedName>
        <fullName evidence="1">Transcriptional repressor PaaX-like central Cas2-like domain-containing protein</fullName>
    </recommendedName>
</protein>
<dbReference type="GO" id="GO:0006351">
    <property type="term" value="P:DNA-templated transcription"/>
    <property type="evidence" value="ECO:0007669"/>
    <property type="project" value="TreeGrafter"/>
</dbReference>
<dbReference type="InterPro" id="IPR036390">
    <property type="entry name" value="WH_DNA-bd_sf"/>
</dbReference>
<dbReference type="SUPFAM" id="SSF46785">
    <property type="entry name" value="Winged helix' DNA-binding domain"/>
    <property type="match status" value="1"/>
</dbReference>
<dbReference type="AlphaFoldDB" id="A0A1F5KAV3"/>
<evidence type="ECO:0000313" key="2">
    <source>
        <dbReference type="EMBL" id="OGE37934.1"/>
    </source>
</evidence>
<dbReference type="Proteomes" id="UP000176527">
    <property type="component" value="Unassembled WGS sequence"/>
</dbReference>
<gene>
    <name evidence="2" type="ORF">A3F00_00300</name>
</gene>
<dbReference type="Gene3D" id="1.10.10.10">
    <property type="entry name" value="Winged helix-like DNA-binding domain superfamily/Winged helix DNA-binding domain"/>
    <property type="match status" value="1"/>
</dbReference>
<reference evidence="2 3" key="1">
    <citation type="journal article" date="2016" name="Nat. Commun.">
        <title>Thousands of microbial genomes shed light on interconnected biogeochemical processes in an aquifer system.</title>
        <authorList>
            <person name="Anantharaman K."/>
            <person name="Brown C.T."/>
            <person name="Hug L.A."/>
            <person name="Sharon I."/>
            <person name="Castelle C.J."/>
            <person name="Probst A.J."/>
            <person name="Thomas B.C."/>
            <person name="Singh A."/>
            <person name="Wilkins M.J."/>
            <person name="Karaoz U."/>
            <person name="Brodie E.L."/>
            <person name="Williams K.H."/>
            <person name="Hubbard S.S."/>
            <person name="Banfield J.F."/>
        </authorList>
    </citation>
    <scope>NUCLEOTIDE SEQUENCE [LARGE SCALE GENOMIC DNA]</scope>
</reference>
<comment type="caution">
    <text evidence="2">The sequence shown here is derived from an EMBL/GenBank/DDBJ whole genome shotgun (WGS) entry which is preliminary data.</text>
</comment>
<name>A0A1F5KAV3_9BACT</name>
<dbReference type="EMBL" id="MFDE01000033">
    <property type="protein sequence ID" value="OGE37934.1"/>
    <property type="molecule type" value="Genomic_DNA"/>
</dbReference>
<dbReference type="PANTHER" id="PTHR30319:SF1">
    <property type="entry name" value="TRANSCRIPTIONAL REPRESSOR PAAX"/>
    <property type="match status" value="1"/>
</dbReference>
<accession>A0A1F5KAV3</accession>
<sequence>MYKRKSFSNFILLALEKAVDGTVRFNDFAQNTGYYAYGNGWDYPLDKSSLSKTLKRLRENGLVDFIVDDEISIRLTDKGREKAILANLLLEDEKWDGKWRILIFDVPEKRRVVRDVLRSKLKNWGFVGWQQSVWVTKKNCVKPLKDFINQVGIKDWVKVFEADEVDL</sequence>
<dbReference type="InterPro" id="IPR048846">
    <property type="entry name" value="PaaX-like_central"/>
</dbReference>
<feature type="domain" description="Transcriptional repressor PaaX-like central Cas2-like" evidence="1">
    <location>
        <begin position="93"/>
        <end position="165"/>
    </location>
</feature>